<dbReference type="SUPFAM" id="SSF56954">
    <property type="entry name" value="Outer membrane efflux proteins (OEP)"/>
    <property type="match status" value="1"/>
</dbReference>
<feature type="coiled-coil region" evidence="6">
    <location>
        <begin position="455"/>
        <end position="513"/>
    </location>
</feature>
<dbReference type="InterPro" id="IPR051906">
    <property type="entry name" value="TolC-like"/>
</dbReference>
<accession>A0A518AS91</accession>
<keyword evidence="6" id="KW-0175">Coiled coil</keyword>
<evidence type="ECO:0000313" key="9">
    <source>
        <dbReference type="Proteomes" id="UP000315750"/>
    </source>
</evidence>
<protein>
    <submittedName>
        <fullName evidence="8">Outer membrane efflux protein</fullName>
    </submittedName>
</protein>
<gene>
    <name evidence="8" type="ORF">Pan181_38110</name>
</gene>
<evidence type="ECO:0000256" key="2">
    <source>
        <dbReference type="ARBA" id="ARBA00022452"/>
    </source>
</evidence>
<keyword evidence="9" id="KW-1185">Reference proteome</keyword>
<dbReference type="Proteomes" id="UP000315750">
    <property type="component" value="Chromosome"/>
</dbReference>
<evidence type="ECO:0000256" key="3">
    <source>
        <dbReference type="ARBA" id="ARBA00022692"/>
    </source>
</evidence>
<keyword evidence="5" id="KW-0998">Cell outer membrane</keyword>
<reference evidence="8 9" key="1">
    <citation type="submission" date="2019-02" db="EMBL/GenBank/DDBJ databases">
        <title>Deep-cultivation of Planctomycetes and their phenomic and genomic characterization uncovers novel biology.</title>
        <authorList>
            <person name="Wiegand S."/>
            <person name="Jogler M."/>
            <person name="Boedeker C."/>
            <person name="Pinto D."/>
            <person name="Vollmers J."/>
            <person name="Rivas-Marin E."/>
            <person name="Kohn T."/>
            <person name="Peeters S.H."/>
            <person name="Heuer A."/>
            <person name="Rast P."/>
            <person name="Oberbeckmann S."/>
            <person name="Bunk B."/>
            <person name="Jeske O."/>
            <person name="Meyerdierks A."/>
            <person name="Storesund J.E."/>
            <person name="Kallscheuer N."/>
            <person name="Luecker S."/>
            <person name="Lage O.M."/>
            <person name="Pohl T."/>
            <person name="Merkel B.J."/>
            <person name="Hornburger P."/>
            <person name="Mueller R.-W."/>
            <person name="Bruemmer F."/>
            <person name="Labrenz M."/>
            <person name="Spormann A.M."/>
            <person name="Op den Camp H."/>
            <person name="Overmann J."/>
            <person name="Amann R."/>
            <person name="Jetten M.S.M."/>
            <person name="Mascher T."/>
            <person name="Medema M.H."/>
            <person name="Devos D.P."/>
            <person name="Kaster A.-K."/>
            <person name="Ovreas L."/>
            <person name="Rohde M."/>
            <person name="Galperin M.Y."/>
            <person name="Jogler C."/>
        </authorList>
    </citation>
    <scope>NUCLEOTIDE SEQUENCE [LARGE SCALE GENOMIC DNA]</scope>
    <source>
        <strain evidence="8 9">Pan181</strain>
    </source>
</reference>
<dbReference type="GO" id="GO:0015562">
    <property type="term" value="F:efflux transmembrane transporter activity"/>
    <property type="evidence" value="ECO:0007669"/>
    <property type="project" value="InterPro"/>
</dbReference>
<comment type="subcellular location">
    <subcellularLocation>
        <location evidence="1">Cell outer membrane</location>
    </subcellularLocation>
</comment>
<proteinExistence type="predicted"/>
<evidence type="ECO:0000256" key="1">
    <source>
        <dbReference type="ARBA" id="ARBA00004442"/>
    </source>
</evidence>
<evidence type="ECO:0000256" key="6">
    <source>
        <dbReference type="SAM" id="Coils"/>
    </source>
</evidence>
<dbReference type="EMBL" id="CP036278">
    <property type="protein sequence ID" value="QDU57593.1"/>
    <property type="molecule type" value="Genomic_DNA"/>
</dbReference>
<dbReference type="GO" id="GO:1990281">
    <property type="term" value="C:efflux pump complex"/>
    <property type="evidence" value="ECO:0007669"/>
    <property type="project" value="TreeGrafter"/>
</dbReference>
<feature type="region of interest" description="Disordered" evidence="7">
    <location>
        <begin position="36"/>
        <end position="57"/>
    </location>
</feature>
<evidence type="ECO:0000256" key="4">
    <source>
        <dbReference type="ARBA" id="ARBA00023136"/>
    </source>
</evidence>
<dbReference type="OrthoDB" id="581172at2"/>
<dbReference type="GO" id="GO:0009279">
    <property type="term" value="C:cell outer membrane"/>
    <property type="evidence" value="ECO:0007669"/>
    <property type="project" value="UniProtKB-SubCell"/>
</dbReference>
<evidence type="ECO:0000313" key="8">
    <source>
        <dbReference type="EMBL" id="QDU57593.1"/>
    </source>
</evidence>
<dbReference type="PANTHER" id="PTHR30026:SF21">
    <property type="entry name" value="SLR1270 PROTEIN"/>
    <property type="match status" value="1"/>
</dbReference>
<evidence type="ECO:0000256" key="7">
    <source>
        <dbReference type="SAM" id="MobiDB-lite"/>
    </source>
</evidence>
<dbReference type="RefSeq" id="WP_145248856.1">
    <property type="nucleotide sequence ID" value="NZ_CP036278.1"/>
</dbReference>
<keyword evidence="4" id="KW-0472">Membrane</keyword>
<organism evidence="8 9">
    <name type="scientific">Aeoliella mucimassa</name>
    <dbReference type="NCBI Taxonomy" id="2527972"/>
    <lineage>
        <taxon>Bacteria</taxon>
        <taxon>Pseudomonadati</taxon>
        <taxon>Planctomycetota</taxon>
        <taxon>Planctomycetia</taxon>
        <taxon>Pirellulales</taxon>
        <taxon>Lacipirellulaceae</taxon>
        <taxon>Aeoliella</taxon>
    </lineage>
</organism>
<keyword evidence="3" id="KW-0812">Transmembrane</keyword>
<evidence type="ECO:0000256" key="5">
    <source>
        <dbReference type="ARBA" id="ARBA00023237"/>
    </source>
</evidence>
<sequence length="579" mass="64212">MNHRIEKLTYIALLLTLAVGCSSTRNLFVPSVSKSLATTSQPTTLQKTQGSNPEIPNQLVTPASLVVDESTTDGEDVVNAEPIPVALPEPMELDSQEPDLTVEEPTELESPEVVELGPPAAPAAIAVIRSVRNHFPLVQQAEASRVIASGEALSASGAFDHKLDGYSNAQPMDYYENNWHKWGVKRDTMWGGQVAAGYKLGRGSFEPWYKERETNDLGEFGVSLTAPIGRDWAIDANRAELWRAQLERNRVEPFIQAQLLMAIRDGMHSYWTWIAAGENLRIAEDVLQLGIDRAKYLKRQVEEGEKAEIDIVDNRRIIVSRESKVTLARRKLAQAGYKLSLFLRDSSGTPVVYDDPALRLGFPKVDTPNELTFDADVQMAQDNRPELQELQVVRRQLSVAYQQALNETRADIDAGVFVGQDIGAATKSRDKSETELEATLTVSVPLERRKALGKVRQLRGKFAQFRSKLQFAEEKIATEVQIARAALVAAAERVEQNSEALELAARMREAEQRLYEEGQSTLFNLNLREQQQAEAAGGLVESQLEFFTALADYTAALGLDGTDLEFIYAADEQAAEEEP</sequence>
<dbReference type="GO" id="GO:0015288">
    <property type="term" value="F:porin activity"/>
    <property type="evidence" value="ECO:0007669"/>
    <property type="project" value="TreeGrafter"/>
</dbReference>
<name>A0A518AS91_9BACT</name>
<dbReference type="PANTHER" id="PTHR30026">
    <property type="entry name" value="OUTER MEMBRANE PROTEIN TOLC"/>
    <property type="match status" value="1"/>
</dbReference>
<dbReference type="AlphaFoldDB" id="A0A518AS91"/>
<dbReference type="PROSITE" id="PS51257">
    <property type="entry name" value="PROKAR_LIPOPROTEIN"/>
    <property type="match status" value="1"/>
</dbReference>
<keyword evidence="2" id="KW-1134">Transmembrane beta strand</keyword>
<dbReference type="KEGG" id="amuc:Pan181_38110"/>
<dbReference type="Gene3D" id="1.20.1600.10">
    <property type="entry name" value="Outer membrane efflux proteins (OEP)"/>
    <property type="match status" value="1"/>
</dbReference>